<gene>
    <name evidence="1" type="ORF">Lspi_2751</name>
</gene>
<dbReference type="Proteomes" id="UP000054877">
    <property type="component" value="Unassembled WGS sequence"/>
</dbReference>
<proteinExistence type="predicted"/>
<protein>
    <submittedName>
        <fullName evidence="1">Uncharacterized protein</fullName>
    </submittedName>
</protein>
<evidence type="ECO:0000313" key="1">
    <source>
        <dbReference type="EMBL" id="KTD61131.1"/>
    </source>
</evidence>
<dbReference type="EMBL" id="LNYX01000034">
    <property type="protein sequence ID" value="KTD61131.1"/>
    <property type="molecule type" value="Genomic_DNA"/>
</dbReference>
<dbReference type="PATRIC" id="fig|452.5.peg.3046"/>
<dbReference type="AlphaFoldDB" id="A0A0W0YWC1"/>
<comment type="caution">
    <text evidence="1">The sequence shown here is derived from an EMBL/GenBank/DDBJ whole genome shotgun (WGS) entry which is preliminary data.</text>
</comment>
<accession>A0A0W0YWC1</accession>
<reference evidence="1 2" key="1">
    <citation type="submission" date="2015-11" db="EMBL/GenBank/DDBJ databases">
        <title>Genomic analysis of 38 Legionella species identifies large and diverse effector repertoires.</title>
        <authorList>
            <person name="Burstein D."/>
            <person name="Amaro F."/>
            <person name="Zusman T."/>
            <person name="Lifshitz Z."/>
            <person name="Cohen O."/>
            <person name="Gilbert J.A."/>
            <person name="Pupko T."/>
            <person name="Shuman H.A."/>
            <person name="Segal G."/>
        </authorList>
    </citation>
    <scope>NUCLEOTIDE SEQUENCE [LARGE SCALE GENOMIC DNA]</scope>
    <source>
        <strain evidence="1 2">Mt.St.Helens-9</strain>
    </source>
</reference>
<name>A0A0W0YWC1_LEGSP</name>
<dbReference type="STRING" id="452.Lspi_2751"/>
<sequence length="59" mass="6829">MQTGDIYYRLSRLMLALSQREKALSFFAVFSVAHYEGEAEMRDNAHLGVHLFCHYHIGP</sequence>
<keyword evidence="2" id="KW-1185">Reference proteome</keyword>
<evidence type="ECO:0000313" key="2">
    <source>
        <dbReference type="Proteomes" id="UP000054877"/>
    </source>
</evidence>
<organism evidence="1 2">
    <name type="scientific">Legionella spiritensis</name>
    <dbReference type="NCBI Taxonomy" id="452"/>
    <lineage>
        <taxon>Bacteria</taxon>
        <taxon>Pseudomonadati</taxon>
        <taxon>Pseudomonadota</taxon>
        <taxon>Gammaproteobacteria</taxon>
        <taxon>Legionellales</taxon>
        <taxon>Legionellaceae</taxon>
        <taxon>Legionella</taxon>
    </lineage>
</organism>